<evidence type="ECO:0000256" key="1">
    <source>
        <dbReference type="SAM" id="MobiDB-lite"/>
    </source>
</evidence>
<name>A0A3Q2GSQ2_HORSE</name>
<reference evidence="2" key="2">
    <citation type="submission" date="2025-08" db="UniProtKB">
        <authorList>
            <consortium name="Ensembl"/>
        </authorList>
    </citation>
    <scope>IDENTIFICATION</scope>
    <source>
        <strain evidence="2">Thoroughbred</strain>
    </source>
</reference>
<keyword evidence="3" id="KW-1185">Reference proteome</keyword>
<dbReference type="AlphaFoldDB" id="A0A3Q2GSQ2"/>
<dbReference type="PaxDb" id="9796-ENSECAP00000023595"/>
<dbReference type="Ensembl" id="ENSECAT00000024568.3">
    <property type="protein sequence ID" value="ENSECAP00000023595.2"/>
    <property type="gene ID" value="ENSECAG00000022993.3"/>
</dbReference>
<dbReference type="STRING" id="9796.ENSECAP00000023595"/>
<dbReference type="InParanoid" id="A0A3Q2GSQ2"/>
<reference evidence="2" key="3">
    <citation type="submission" date="2025-09" db="UniProtKB">
        <authorList>
            <consortium name="Ensembl"/>
        </authorList>
    </citation>
    <scope>IDENTIFICATION</scope>
    <source>
        <strain evidence="2">Thoroughbred</strain>
    </source>
</reference>
<accession>A0A3Q2GSQ2</accession>
<organism evidence="2 3">
    <name type="scientific">Equus caballus</name>
    <name type="common">Horse</name>
    <dbReference type="NCBI Taxonomy" id="9796"/>
    <lineage>
        <taxon>Eukaryota</taxon>
        <taxon>Metazoa</taxon>
        <taxon>Chordata</taxon>
        <taxon>Craniata</taxon>
        <taxon>Vertebrata</taxon>
        <taxon>Euteleostomi</taxon>
        <taxon>Mammalia</taxon>
        <taxon>Eutheria</taxon>
        <taxon>Laurasiatheria</taxon>
        <taxon>Perissodactyla</taxon>
        <taxon>Equidae</taxon>
        <taxon>Equus</taxon>
    </lineage>
</organism>
<sequence length="113" mass="12038">NEKLNTCPSGGGGPRSRRPAAQQPSVETLDSPTGSHVEWCKQLIAATISSQISGPVTSENVSRDYKALRDGNKLAQMEEAPLFPGESIKRWLGPNSPADVSGHADVGQLLSYH</sequence>
<protein>
    <submittedName>
        <fullName evidence="2">Uncharacterized protein</fullName>
    </submittedName>
</protein>
<dbReference type="Proteomes" id="UP000002281">
    <property type="component" value="Chromosome 2"/>
</dbReference>
<dbReference type="GeneTree" id="ENSGT00940000153669"/>
<feature type="region of interest" description="Disordered" evidence="1">
    <location>
        <begin position="1"/>
        <end position="33"/>
    </location>
</feature>
<evidence type="ECO:0000313" key="3">
    <source>
        <dbReference type="Proteomes" id="UP000002281"/>
    </source>
</evidence>
<reference evidence="2 3" key="1">
    <citation type="journal article" date="2009" name="Science">
        <title>Genome sequence, comparative analysis, and population genetics of the domestic horse.</title>
        <authorList>
            <consortium name="Broad Institute Genome Sequencing Platform"/>
            <consortium name="Broad Institute Whole Genome Assembly Team"/>
            <person name="Wade C.M."/>
            <person name="Giulotto E."/>
            <person name="Sigurdsson S."/>
            <person name="Zoli M."/>
            <person name="Gnerre S."/>
            <person name="Imsland F."/>
            <person name="Lear T.L."/>
            <person name="Adelson D.L."/>
            <person name="Bailey E."/>
            <person name="Bellone R.R."/>
            <person name="Bloecker H."/>
            <person name="Distl O."/>
            <person name="Edgar R.C."/>
            <person name="Garber M."/>
            <person name="Leeb T."/>
            <person name="Mauceli E."/>
            <person name="MacLeod J.N."/>
            <person name="Penedo M.C.T."/>
            <person name="Raison J.M."/>
            <person name="Sharpe T."/>
            <person name="Vogel J."/>
            <person name="Andersson L."/>
            <person name="Antczak D.F."/>
            <person name="Biagi T."/>
            <person name="Binns M.M."/>
            <person name="Chowdhary B.P."/>
            <person name="Coleman S.J."/>
            <person name="Della Valle G."/>
            <person name="Fryc S."/>
            <person name="Guerin G."/>
            <person name="Hasegawa T."/>
            <person name="Hill E.W."/>
            <person name="Jurka J."/>
            <person name="Kiialainen A."/>
            <person name="Lindgren G."/>
            <person name="Liu J."/>
            <person name="Magnani E."/>
            <person name="Mickelson J.R."/>
            <person name="Murray J."/>
            <person name="Nergadze S.G."/>
            <person name="Onofrio R."/>
            <person name="Pedroni S."/>
            <person name="Piras M.F."/>
            <person name="Raudsepp T."/>
            <person name="Rocchi M."/>
            <person name="Roeed K.H."/>
            <person name="Ryder O.A."/>
            <person name="Searle S."/>
            <person name="Skow L."/>
            <person name="Swinburne J.E."/>
            <person name="Syvaenen A.C."/>
            <person name="Tozaki T."/>
            <person name="Valberg S.J."/>
            <person name="Vaudin M."/>
            <person name="White J.R."/>
            <person name="Zody M.C."/>
            <person name="Lander E.S."/>
            <person name="Lindblad-Toh K."/>
        </authorList>
    </citation>
    <scope>NUCLEOTIDE SEQUENCE [LARGE SCALE GENOMIC DNA]</scope>
    <source>
        <strain evidence="2 3">Thoroughbred</strain>
    </source>
</reference>
<dbReference type="Bgee" id="ENSECAG00000022993">
    <property type="expression patterns" value="Expressed in zone of skin and 3 other cell types or tissues"/>
</dbReference>
<evidence type="ECO:0000313" key="2">
    <source>
        <dbReference type="Ensembl" id="ENSECAP00000023595.2"/>
    </source>
</evidence>
<proteinExistence type="predicted"/>
<feature type="region of interest" description="Disordered" evidence="1">
    <location>
        <begin position="94"/>
        <end position="113"/>
    </location>
</feature>
<feature type="compositionally biased region" description="Polar residues" evidence="1">
    <location>
        <begin position="22"/>
        <end position="33"/>
    </location>
</feature>